<dbReference type="EMBL" id="BPVZ01000047">
    <property type="protein sequence ID" value="GKV17135.1"/>
    <property type="molecule type" value="Genomic_DNA"/>
</dbReference>
<keyword evidence="8" id="KW-0677">Repeat</keyword>
<evidence type="ECO:0000313" key="16">
    <source>
        <dbReference type="EMBL" id="GKV17135.1"/>
    </source>
</evidence>
<evidence type="ECO:0000256" key="3">
    <source>
        <dbReference type="ARBA" id="ARBA00008171"/>
    </source>
</evidence>
<evidence type="ECO:0000256" key="13">
    <source>
        <dbReference type="ARBA" id="ARBA00023136"/>
    </source>
</evidence>
<dbReference type="SUPFAM" id="SSF52540">
    <property type="entry name" value="P-loop containing nucleoside triphosphate hydrolases"/>
    <property type="match status" value="1"/>
</dbReference>
<dbReference type="Pfam" id="PF19055">
    <property type="entry name" value="ABC2_membrane_7"/>
    <property type="match status" value="1"/>
</dbReference>
<keyword evidence="4" id="KW-0813">Transport</keyword>
<protein>
    <recommendedName>
        <fullName evidence="15">Protein kinase domain-containing protein</fullName>
    </recommendedName>
</protein>
<dbReference type="Proteomes" id="UP001054252">
    <property type="component" value="Unassembled WGS sequence"/>
</dbReference>
<evidence type="ECO:0000256" key="8">
    <source>
        <dbReference type="ARBA" id="ARBA00022737"/>
    </source>
</evidence>
<organism evidence="16 17">
    <name type="scientific">Rubroshorea leprosula</name>
    <dbReference type="NCBI Taxonomy" id="152421"/>
    <lineage>
        <taxon>Eukaryota</taxon>
        <taxon>Viridiplantae</taxon>
        <taxon>Streptophyta</taxon>
        <taxon>Embryophyta</taxon>
        <taxon>Tracheophyta</taxon>
        <taxon>Spermatophyta</taxon>
        <taxon>Magnoliopsida</taxon>
        <taxon>eudicotyledons</taxon>
        <taxon>Gunneridae</taxon>
        <taxon>Pentapetalae</taxon>
        <taxon>rosids</taxon>
        <taxon>malvids</taxon>
        <taxon>Malvales</taxon>
        <taxon>Dipterocarpaceae</taxon>
        <taxon>Rubroshorea</taxon>
    </lineage>
</organism>
<dbReference type="AlphaFoldDB" id="A0AAV5JY94"/>
<evidence type="ECO:0000256" key="7">
    <source>
        <dbReference type="ARBA" id="ARBA00022692"/>
    </source>
</evidence>
<dbReference type="InterPro" id="IPR013525">
    <property type="entry name" value="ABC2_TM"/>
</dbReference>
<evidence type="ECO:0000256" key="12">
    <source>
        <dbReference type="ARBA" id="ARBA00022989"/>
    </source>
</evidence>
<keyword evidence="13 14" id="KW-0472">Membrane</keyword>
<feature type="transmembrane region" description="Helical" evidence="14">
    <location>
        <begin position="604"/>
        <end position="625"/>
    </location>
</feature>
<evidence type="ECO:0000256" key="5">
    <source>
        <dbReference type="ARBA" id="ARBA00022527"/>
    </source>
</evidence>
<keyword evidence="12 14" id="KW-1133">Transmembrane helix</keyword>
<feature type="transmembrane region" description="Helical" evidence="14">
    <location>
        <begin position="535"/>
        <end position="565"/>
    </location>
</feature>
<dbReference type="InterPro" id="IPR013581">
    <property type="entry name" value="PDR_assoc"/>
</dbReference>
<dbReference type="InterPro" id="IPR000719">
    <property type="entry name" value="Prot_kinase_dom"/>
</dbReference>
<dbReference type="GO" id="GO:0005524">
    <property type="term" value="F:ATP binding"/>
    <property type="evidence" value="ECO:0007669"/>
    <property type="project" value="UniProtKB-KW"/>
</dbReference>
<dbReference type="FunFam" id="3.30.200.20:FF:000039">
    <property type="entry name" value="receptor-like protein kinase FERONIA"/>
    <property type="match status" value="1"/>
</dbReference>
<dbReference type="GO" id="GO:0016887">
    <property type="term" value="F:ATP hydrolysis activity"/>
    <property type="evidence" value="ECO:0007669"/>
    <property type="project" value="InterPro"/>
</dbReference>
<feature type="transmembrane region" description="Helical" evidence="14">
    <location>
        <begin position="684"/>
        <end position="711"/>
    </location>
</feature>
<dbReference type="PANTHER" id="PTHR19241">
    <property type="entry name" value="ATP-BINDING CASSETTE TRANSPORTER"/>
    <property type="match status" value="1"/>
</dbReference>
<name>A0AAV5JY94_9ROSI</name>
<dbReference type="SUPFAM" id="SSF56112">
    <property type="entry name" value="Protein kinase-like (PK-like)"/>
    <property type="match status" value="1"/>
</dbReference>
<evidence type="ECO:0000256" key="6">
    <source>
        <dbReference type="ARBA" id="ARBA00022679"/>
    </source>
</evidence>
<feature type="transmembrane region" description="Helical" evidence="14">
    <location>
        <begin position="493"/>
        <end position="514"/>
    </location>
</feature>
<gene>
    <name evidence="16" type="ORF">SLEP1_g27677</name>
</gene>
<keyword evidence="17" id="KW-1185">Reference proteome</keyword>
<dbReference type="InterPro" id="IPR003439">
    <property type="entry name" value="ABC_transporter-like_ATP-bd"/>
</dbReference>
<evidence type="ECO:0000256" key="10">
    <source>
        <dbReference type="ARBA" id="ARBA00022777"/>
    </source>
</evidence>
<proteinExistence type="inferred from homology"/>
<dbReference type="Pfam" id="PF00005">
    <property type="entry name" value="ABC_tran"/>
    <property type="match status" value="1"/>
</dbReference>
<dbReference type="Pfam" id="PF01061">
    <property type="entry name" value="ABC2_membrane"/>
    <property type="match status" value="1"/>
</dbReference>
<comment type="similarity">
    <text evidence="3">Belongs to the protein kinase superfamily. TKL Ser/Thr protein kinase family. ROCO subfamily.</text>
</comment>
<comment type="subcellular location">
    <subcellularLocation>
        <location evidence="1">Membrane</location>
        <topology evidence="1">Multi-pass membrane protein</topology>
    </subcellularLocation>
</comment>
<dbReference type="Gene3D" id="3.40.50.300">
    <property type="entry name" value="P-loop containing nucleotide triphosphate hydrolases"/>
    <property type="match status" value="1"/>
</dbReference>
<keyword evidence="10" id="KW-0418">Kinase</keyword>
<accession>A0AAV5JY94</accession>
<evidence type="ECO:0000256" key="1">
    <source>
        <dbReference type="ARBA" id="ARBA00004141"/>
    </source>
</evidence>
<evidence type="ECO:0000256" key="2">
    <source>
        <dbReference type="ARBA" id="ARBA00006012"/>
    </source>
</evidence>
<keyword evidence="11" id="KW-0067">ATP-binding</keyword>
<evidence type="ECO:0000313" key="17">
    <source>
        <dbReference type="Proteomes" id="UP001054252"/>
    </source>
</evidence>
<dbReference type="InterPro" id="IPR011009">
    <property type="entry name" value="Kinase-like_dom_sf"/>
</dbReference>
<dbReference type="InterPro" id="IPR043926">
    <property type="entry name" value="ABCG_dom"/>
</dbReference>
<dbReference type="GO" id="GO:0140359">
    <property type="term" value="F:ABC-type transporter activity"/>
    <property type="evidence" value="ECO:0007669"/>
    <property type="project" value="InterPro"/>
</dbReference>
<comment type="similarity">
    <text evidence="2">Belongs to the ABC transporter superfamily. ABCG family. PDR (TC 3.A.1.205) subfamily.</text>
</comment>
<keyword evidence="7 14" id="KW-0812">Transmembrane</keyword>
<keyword evidence="9" id="KW-0547">Nucleotide-binding</keyword>
<feature type="transmembrane region" description="Helical" evidence="14">
    <location>
        <begin position="571"/>
        <end position="592"/>
    </location>
</feature>
<evidence type="ECO:0000259" key="15">
    <source>
        <dbReference type="PROSITE" id="PS50011"/>
    </source>
</evidence>
<dbReference type="Pfam" id="PF08370">
    <property type="entry name" value="PDR_assoc"/>
    <property type="match status" value="1"/>
</dbReference>
<sequence>MDLMVGADEIESLRVELSEIGRSLRSSFRQHTSSFRSSSALSSVKDDADVDYAQQWAAIERLPTFERLRSSLFDQNKGKQVVDVTKLGDLERRLFVEKLIKHIELDNLKLLWKIRKRIDKADVKLPTIEVRYKNLRVEAECRVVKGKPLPTLWTSLSRTISGVAKLSGFKPHEARLGIINDVNGIVKPGRIHEVPCPVSILSICFCNLHIPFLLMTLLLGPPGCGKTSLLKALSGNLDPSLKVSGEVSYNGYKLGEFVPHKTSAYISQYDLHIAEMTVRETLNFSARCQGVGSRAEIMMEVNRREKEARILPDPDIDTYMKAIAVKGLKTTLQTDYILKILGLDICADTLVGNSMRRGISGGQKKRLTTGSSTAFQIVTCLQQLAHITDATALVSLLQPAPETFNLFDDIILMAEGRIVYHGPRDNILQFFENCGFRCPVRKGVADFIQEVISKKDQAQYWHHTEQPYGYVSVVITMTLFLRTRMAIDVSHGMYYMGALFYSLVIFLVEGVPELSMTVSRLEVFYKQKELRFYPAWAYTIPTAIVRIPLCFVEVLVWTSLTYYVIGYSPEASRFFCQVILLLALHFALISMFRFLASIFQTADISLTAGSFAMLLSFLFGGFVIAKPSMPVWLKWGFWVSPLSYAEIGLSVNEFLAPRRQRDLSTNTTIGRAMLESRGLNFDGYFFWISLGALAGFALIFNIGFTLALSILKSPGSSRAIISQEELSRVQGREDSSNDAVEVSKYQFALPPCYFYQKETHNSMSLQNFVKFLKETSVEERGRKSSALSEGLCRQFSLAELQAATNNFDGDLKIGKGGSGSVYKGLIDGGSLVVAVRRLSGPSSGPAVKAFRNEVQLLCQLRHQNLVCLLGFCHEKDERIIVYEHMTHGGLDGLLLGNVDPLPWKRRLEICIGAARGLHYLHTGAKYAIIHRDIKSHSILLNENWDAKFSYFGLSNIGPSSISKPKPNAFAEMMTSTRGTLGYMAPENFMRGHELSEKVDVFSLGVVLLEVLCGGTGRIIDFEGEPVGLISGITECIKNGCVHNMIDPFLKGKIAPVCLIEYVQIALNCVHLNPNERPSMGEVEVTLELALKLQEKADLVIKAVNPHAGYSYEDVSFRVSDEEIQNWQSYSYCFGGDWDAGSVSDVEMVSEGGAVSVTES</sequence>
<keyword evidence="6" id="KW-0808">Transferase</keyword>
<dbReference type="FunFam" id="3.40.50.300:FF:000532">
    <property type="entry name" value="ABC transporter G family member 34"/>
    <property type="match status" value="1"/>
</dbReference>
<dbReference type="Pfam" id="PF07714">
    <property type="entry name" value="PK_Tyr_Ser-Thr"/>
    <property type="match status" value="1"/>
</dbReference>
<dbReference type="GO" id="GO:0005886">
    <property type="term" value="C:plasma membrane"/>
    <property type="evidence" value="ECO:0007669"/>
    <property type="project" value="UniProtKB-ARBA"/>
</dbReference>
<dbReference type="PROSITE" id="PS50011">
    <property type="entry name" value="PROTEIN_KINASE_DOM"/>
    <property type="match status" value="1"/>
</dbReference>
<dbReference type="InterPro" id="IPR027417">
    <property type="entry name" value="P-loop_NTPase"/>
</dbReference>
<feature type="domain" description="Protein kinase" evidence="15">
    <location>
        <begin position="807"/>
        <end position="1090"/>
    </location>
</feature>
<dbReference type="Gene3D" id="1.10.510.10">
    <property type="entry name" value="Transferase(Phosphotransferase) domain 1"/>
    <property type="match status" value="1"/>
</dbReference>
<dbReference type="InterPro" id="IPR001245">
    <property type="entry name" value="Ser-Thr/Tyr_kinase_cat_dom"/>
</dbReference>
<reference evidence="16 17" key="1">
    <citation type="journal article" date="2021" name="Commun. Biol.">
        <title>The genome of Shorea leprosula (Dipterocarpaceae) highlights the ecological relevance of drought in aseasonal tropical rainforests.</title>
        <authorList>
            <person name="Ng K.K.S."/>
            <person name="Kobayashi M.J."/>
            <person name="Fawcett J.A."/>
            <person name="Hatakeyama M."/>
            <person name="Paape T."/>
            <person name="Ng C.H."/>
            <person name="Ang C.C."/>
            <person name="Tnah L.H."/>
            <person name="Lee C.T."/>
            <person name="Nishiyama T."/>
            <person name="Sese J."/>
            <person name="O'Brien M.J."/>
            <person name="Copetti D."/>
            <person name="Mohd Noor M.I."/>
            <person name="Ong R.C."/>
            <person name="Putra M."/>
            <person name="Sireger I.Z."/>
            <person name="Indrioko S."/>
            <person name="Kosugi Y."/>
            <person name="Izuno A."/>
            <person name="Isagi Y."/>
            <person name="Lee S.L."/>
            <person name="Shimizu K.K."/>
        </authorList>
    </citation>
    <scope>NUCLEOTIDE SEQUENCE [LARGE SCALE GENOMIC DNA]</scope>
    <source>
        <strain evidence="16">214</strain>
    </source>
</reference>
<keyword evidence="5" id="KW-0723">Serine/threonine-protein kinase</keyword>
<dbReference type="GO" id="GO:0004674">
    <property type="term" value="F:protein serine/threonine kinase activity"/>
    <property type="evidence" value="ECO:0007669"/>
    <property type="project" value="UniProtKB-KW"/>
</dbReference>
<comment type="caution">
    <text evidence="16">The sequence shown here is derived from an EMBL/GenBank/DDBJ whole genome shotgun (WGS) entry which is preliminary data.</text>
</comment>
<evidence type="ECO:0000256" key="14">
    <source>
        <dbReference type="SAM" id="Phobius"/>
    </source>
</evidence>
<dbReference type="Gene3D" id="3.30.200.20">
    <property type="entry name" value="Phosphorylase Kinase, domain 1"/>
    <property type="match status" value="1"/>
</dbReference>
<evidence type="ECO:0000256" key="4">
    <source>
        <dbReference type="ARBA" id="ARBA00022448"/>
    </source>
</evidence>
<evidence type="ECO:0000256" key="9">
    <source>
        <dbReference type="ARBA" id="ARBA00022741"/>
    </source>
</evidence>
<evidence type="ECO:0000256" key="11">
    <source>
        <dbReference type="ARBA" id="ARBA00022840"/>
    </source>
</evidence>